<keyword evidence="1" id="KW-0175">Coiled coil</keyword>
<keyword evidence="2" id="KW-0812">Transmembrane</keyword>
<feature type="transmembrane region" description="Helical" evidence="2">
    <location>
        <begin position="24"/>
        <end position="48"/>
    </location>
</feature>
<dbReference type="KEGG" id="dde:Dde_3014"/>
<dbReference type="eggNOG" id="ENOG503408Q">
    <property type="taxonomic scope" value="Bacteria"/>
</dbReference>
<dbReference type="HOGENOM" id="CLU_097088_0_0_7"/>
<keyword evidence="2" id="KW-0472">Membrane</keyword>
<keyword evidence="4" id="KW-1185">Reference proteome</keyword>
<dbReference type="AlphaFoldDB" id="Q30WY8"/>
<evidence type="ECO:0000313" key="3">
    <source>
        <dbReference type="EMBL" id="ABB39808.1"/>
    </source>
</evidence>
<keyword evidence="2" id="KW-1133">Transmembrane helix</keyword>
<reference evidence="3 4" key="1">
    <citation type="journal article" date="2011" name="J. Bacteriol.">
        <title>Complete genome sequence and updated annotation of Desulfovibrio alaskensis G20.</title>
        <authorList>
            <person name="Hauser L.J."/>
            <person name="Land M.L."/>
            <person name="Brown S.D."/>
            <person name="Larimer F."/>
            <person name="Keller K.L."/>
            <person name="Rapp-Giles B.J."/>
            <person name="Price M.N."/>
            <person name="Lin M."/>
            <person name="Bruce D.C."/>
            <person name="Detter J.C."/>
            <person name="Tapia R."/>
            <person name="Han C.S."/>
            <person name="Goodwin L.A."/>
            <person name="Cheng J.F."/>
            <person name="Pitluck S."/>
            <person name="Copeland A."/>
            <person name="Lucas S."/>
            <person name="Nolan M."/>
            <person name="Lapidus A.L."/>
            <person name="Palumbo A.V."/>
            <person name="Wall J.D."/>
        </authorList>
    </citation>
    <scope>NUCLEOTIDE SEQUENCE [LARGE SCALE GENOMIC DNA]</scope>
    <source>
        <strain evidence="4">ATCC BAA 1058 / DSM 17464 / G20</strain>
    </source>
</reference>
<gene>
    <name evidence="3" type="ordered locus">Dde_3014</name>
</gene>
<dbReference type="EMBL" id="CP000112">
    <property type="protein sequence ID" value="ABB39808.1"/>
    <property type="molecule type" value="Genomic_DNA"/>
</dbReference>
<sequence length="231" mass="25525">MSDKYSVLLMRDDARVRRFRLSPLWLRLAVYSLILLAAAAAGGGYAGYTFWQQNSGLQAETASLQREIRELNMKLERLQNVEKILNSNDPEELQALLGNVTIEPAQPAKPPIDLSALLHKVDMQVVKVDNISARAGNGRSVRLQFDLNNLATDRTLSGEVSVTLLGRQGQTRPVRAANPEDLSYSISRYKKVRANLTVPDSMALNEVYALIISIDSNGKTVFRDTVPVSGT</sequence>
<protein>
    <submittedName>
        <fullName evidence="3">Uncharacterized protein</fullName>
    </submittedName>
</protein>
<name>Q30WY8_OLEA2</name>
<evidence type="ECO:0000256" key="1">
    <source>
        <dbReference type="SAM" id="Coils"/>
    </source>
</evidence>
<dbReference type="RefSeq" id="WP_011368781.1">
    <property type="nucleotide sequence ID" value="NC_007519.1"/>
</dbReference>
<evidence type="ECO:0000313" key="4">
    <source>
        <dbReference type="Proteomes" id="UP000002710"/>
    </source>
</evidence>
<dbReference type="STRING" id="207559.Dde_3014"/>
<feature type="coiled-coil region" evidence="1">
    <location>
        <begin position="54"/>
        <end position="88"/>
    </location>
</feature>
<organism evidence="3 4">
    <name type="scientific">Oleidesulfovibrio alaskensis (strain ATCC BAA-1058 / DSM 17464 / G20)</name>
    <name type="common">Desulfovibrio alaskensis</name>
    <dbReference type="NCBI Taxonomy" id="207559"/>
    <lineage>
        <taxon>Bacteria</taxon>
        <taxon>Pseudomonadati</taxon>
        <taxon>Thermodesulfobacteriota</taxon>
        <taxon>Desulfovibrionia</taxon>
        <taxon>Desulfovibrionales</taxon>
        <taxon>Desulfovibrionaceae</taxon>
        <taxon>Oleidesulfovibrio</taxon>
    </lineage>
</organism>
<dbReference type="Proteomes" id="UP000002710">
    <property type="component" value="Chromosome"/>
</dbReference>
<accession>Q30WY8</accession>
<evidence type="ECO:0000256" key="2">
    <source>
        <dbReference type="SAM" id="Phobius"/>
    </source>
</evidence>
<proteinExistence type="predicted"/>